<organism evidence="1 2">
    <name type="scientific">Prunus dulcis</name>
    <name type="common">Almond</name>
    <name type="synonym">Amygdalus dulcis</name>
    <dbReference type="NCBI Taxonomy" id="3755"/>
    <lineage>
        <taxon>Eukaryota</taxon>
        <taxon>Viridiplantae</taxon>
        <taxon>Streptophyta</taxon>
        <taxon>Embryophyta</taxon>
        <taxon>Tracheophyta</taxon>
        <taxon>Spermatophyta</taxon>
        <taxon>Magnoliopsida</taxon>
        <taxon>eudicotyledons</taxon>
        <taxon>Gunneridae</taxon>
        <taxon>Pentapetalae</taxon>
        <taxon>rosids</taxon>
        <taxon>fabids</taxon>
        <taxon>Rosales</taxon>
        <taxon>Rosaceae</taxon>
        <taxon>Amygdaloideae</taxon>
        <taxon>Amygdaleae</taxon>
        <taxon>Prunus</taxon>
    </lineage>
</organism>
<protein>
    <recommendedName>
        <fullName evidence="3">RNase H type-1 domain-containing protein</fullName>
    </recommendedName>
</protein>
<comment type="caution">
    <text evidence="1">The sequence shown here is derived from an EMBL/GenBank/DDBJ whole genome shotgun (WGS) entry which is preliminary data.</text>
</comment>
<evidence type="ECO:0000313" key="1">
    <source>
        <dbReference type="EMBL" id="KAI5316408.1"/>
    </source>
</evidence>
<dbReference type="Proteomes" id="UP001054821">
    <property type="component" value="Chromosome 7"/>
</dbReference>
<name>A0AAD4V1Y8_PRUDU</name>
<evidence type="ECO:0000313" key="2">
    <source>
        <dbReference type="Proteomes" id="UP001054821"/>
    </source>
</evidence>
<sequence>MFTCWFIGKWRNQRVLGAELEMPSNPKPVIFLAVYEWYIFVQGAIKPKIKIHIIKHIYRDQNVATDALATRNYNLGPGLYVYDELNVDGTRKTASGAMGLEVYSGTLPRTGLEDLLLILGKVRS</sequence>
<gene>
    <name evidence="1" type="ORF">L3X38_036115</name>
</gene>
<dbReference type="EMBL" id="JAJFAZ020000007">
    <property type="protein sequence ID" value="KAI5316408.1"/>
    <property type="molecule type" value="Genomic_DNA"/>
</dbReference>
<accession>A0AAD4V1Y8</accession>
<reference evidence="1 2" key="1">
    <citation type="journal article" date="2022" name="G3 (Bethesda)">
        <title>Whole-genome sequence and methylome profiling of the almond [Prunus dulcis (Mill.) D.A. Webb] cultivar 'Nonpareil'.</title>
        <authorList>
            <person name="D'Amico-Willman K.M."/>
            <person name="Ouma W.Z."/>
            <person name="Meulia T."/>
            <person name="Sideli G.M."/>
            <person name="Gradziel T.M."/>
            <person name="Fresnedo-Ramirez J."/>
        </authorList>
    </citation>
    <scope>NUCLEOTIDE SEQUENCE [LARGE SCALE GENOMIC DNA]</scope>
    <source>
        <strain evidence="1">Clone GOH B32 T37-40</strain>
    </source>
</reference>
<keyword evidence="2" id="KW-1185">Reference proteome</keyword>
<proteinExistence type="predicted"/>
<dbReference type="AlphaFoldDB" id="A0AAD4V1Y8"/>
<evidence type="ECO:0008006" key="3">
    <source>
        <dbReference type="Google" id="ProtNLM"/>
    </source>
</evidence>